<accession>A0A9N9E6E8</accession>
<evidence type="ECO:0000313" key="2">
    <source>
        <dbReference type="Proteomes" id="UP000789572"/>
    </source>
</evidence>
<keyword evidence="2" id="KW-1185">Reference proteome</keyword>
<dbReference type="Proteomes" id="UP000789572">
    <property type="component" value="Unassembled WGS sequence"/>
</dbReference>
<sequence length="170" mass="20315">LVLEIPPVDGYKVTRVEIEEILKIAHKNQRSKYVKLTDPNAKALYSRRVRCNNRNIEKRRRRLLALSDLVNEKSRLISNYDVNELEQIVQDRRYHSPERSPERSPNSSFEHSSNEIIVYDLSWRSEKLKNLLRDILDKHGFEVRKSSHKRRRILSEEEERTEVPKETPAW</sequence>
<comment type="caution">
    <text evidence="1">The sequence shown here is derived from an EMBL/GenBank/DDBJ whole genome shotgun (WGS) entry which is preliminary data.</text>
</comment>
<evidence type="ECO:0000313" key="1">
    <source>
        <dbReference type="EMBL" id="CAG8661832.1"/>
    </source>
</evidence>
<proteinExistence type="predicted"/>
<organism evidence="1 2">
    <name type="scientific">Paraglomus occultum</name>
    <dbReference type="NCBI Taxonomy" id="144539"/>
    <lineage>
        <taxon>Eukaryota</taxon>
        <taxon>Fungi</taxon>
        <taxon>Fungi incertae sedis</taxon>
        <taxon>Mucoromycota</taxon>
        <taxon>Glomeromycotina</taxon>
        <taxon>Glomeromycetes</taxon>
        <taxon>Paraglomerales</taxon>
        <taxon>Paraglomeraceae</taxon>
        <taxon>Paraglomus</taxon>
    </lineage>
</organism>
<protein>
    <submittedName>
        <fullName evidence="1">8826_t:CDS:1</fullName>
    </submittedName>
</protein>
<reference evidence="1" key="1">
    <citation type="submission" date="2021-06" db="EMBL/GenBank/DDBJ databases">
        <authorList>
            <person name="Kallberg Y."/>
            <person name="Tangrot J."/>
            <person name="Rosling A."/>
        </authorList>
    </citation>
    <scope>NUCLEOTIDE SEQUENCE</scope>
    <source>
        <strain evidence="1">IA702</strain>
    </source>
</reference>
<dbReference type="AlphaFoldDB" id="A0A9N9E6E8"/>
<feature type="non-terminal residue" evidence="1">
    <location>
        <position position="170"/>
    </location>
</feature>
<feature type="non-terminal residue" evidence="1">
    <location>
        <position position="1"/>
    </location>
</feature>
<dbReference type="OrthoDB" id="2372437at2759"/>
<dbReference type="EMBL" id="CAJVPJ010005480">
    <property type="protein sequence ID" value="CAG8661832.1"/>
    <property type="molecule type" value="Genomic_DNA"/>
</dbReference>
<name>A0A9N9E6E8_9GLOM</name>
<gene>
    <name evidence="1" type="ORF">POCULU_LOCUS10501</name>
</gene>